<keyword evidence="3" id="KW-1185">Reference proteome</keyword>
<organism evidence="2 3">
    <name type="scientific">Podospora aff. communis PSN243</name>
    <dbReference type="NCBI Taxonomy" id="3040156"/>
    <lineage>
        <taxon>Eukaryota</taxon>
        <taxon>Fungi</taxon>
        <taxon>Dikarya</taxon>
        <taxon>Ascomycota</taxon>
        <taxon>Pezizomycotina</taxon>
        <taxon>Sordariomycetes</taxon>
        <taxon>Sordariomycetidae</taxon>
        <taxon>Sordariales</taxon>
        <taxon>Podosporaceae</taxon>
        <taxon>Podospora</taxon>
    </lineage>
</organism>
<protein>
    <submittedName>
        <fullName evidence="2">Uncharacterized protein</fullName>
    </submittedName>
</protein>
<dbReference type="EMBL" id="MU865945">
    <property type="protein sequence ID" value="KAK4448103.1"/>
    <property type="molecule type" value="Genomic_DNA"/>
</dbReference>
<feature type="region of interest" description="Disordered" evidence="1">
    <location>
        <begin position="112"/>
        <end position="132"/>
    </location>
</feature>
<evidence type="ECO:0000256" key="1">
    <source>
        <dbReference type="SAM" id="MobiDB-lite"/>
    </source>
</evidence>
<comment type="caution">
    <text evidence="2">The sequence shown here is derived from an EMBL/GenBank/DDBJ whole genome shotgun (WGS) entry which is preliminary data.</text>
</comment>
<evidence type="ECO:0000313" key="3">
    <source>
        <dbReference type="Proteomes" id="UP001321760"/>
    </source>
</evidence>
<reference evidence="2" key="2">
    <citation type="submission" date="2023-05" db="EMBL/GenBank/DDBJ databases">
        <authorList>
            <consortium name="Lawrence Berkeley National Laboratory"/>
            <person name="Steindorff A."/>
            <person name="Hensen N."/>
            <person name="Bonometti L."/>
            <person name="Westerberg I."/>
            <person name="Brannstrom I.O."/>
            <person name="Guillou S."/>
            <person name="Cros-Aarteil S."/>
            <person name="Calhoun S."/>
            <person name="Haridas S."/>
            <person name="Kuo A."/>
            <person name="Mondo S."/>
            <person name="Pangilinan J."/>
            <person name="Riley R."/>
            <person name="Labutti K."/>
            <person name="Andreopoulos B."/>
            <person name="Lipzen A."/>
            <person name="Chen C."/>
            <person name="Yanf M."/>
            <person name="Daum C."/>
            <person name="Ng V."/>
            <person name="Clum A."/>
            <person name="Ohm R."/>
            <person name="Martin F."/>
            <person name="Silar P."/>
            <person name="Natvig D."/>
            <person name="Lalanne C."/>
            <person name="Gautier V."/>
            <person name="Ament-Velasquez S.L."/>
            <person name="Kruys A."/>
            <person name="Hutchinson M.I."/>
            <person name="Powell A.J."/>
            <person name="Barry K."/>
            <person name="Miller A.N."/>
            <person name="Grigoriev I.V."/>
            <person name="Debuchy R."/>
            <person name="Gladieux P."/>
            <person name="Thoren M.H."/>
            <person name="Johannesson H."/>
        </authorList>
    </citation>
    <scope>NUCLEOTIDE SEQUENCE</scope>
    <source>
        <strain evidence="2">PSN243</strain>
    </source>
</reference>
<accession>A0AAV9GHY0</accession>
<evidence type="ECO:0000313" key="2">
    <source>
        <dbReference type="EMBL" id="KAK4448103.1"/>
    </source>
</evidence>
<feature type="compositionally biased region" description="Low complexity" evidence="1">
    <location>
        <begin position="65"/>
        <end position="83"/>
    </location>
</feature>
<proteinExistence type="predicted"/>
<reference evidence="2" key="1">
    <citation type="journal article" date="2023" name="Mol. Phylogenet. Evol.">
        <title>Genome-scale phylogeny and comparative genomics of the fungal order Sordariales.</title>
        <authorList>
            <person name="Hensen N."/>
            <person name="Bonometti L."/>
            <person name="Westerberg I."/>
            <person name="Brannstrom I.O."/>
            <person name="Guillou S."/>
            <person name="Cros-Aarteil S."/>
            <person name="Calhoun S."/>
            <person name="Haridas S."/>
            <person name="Kuo A."/>
            <person name="Mondo S."/>
            <person name="Pangilinan J."/>
            <person name="Riley R."/>
            <person name="LaButti K."/>
            <person name="Andreopoulos B."/>
            <person name="Lipzen A."/>
            <person name="Chen C."/>
            <person name="Yan M."/>
            <person name="Daum C."/>
            <person name="Ng V."/>
            <person name="Clum A."/>
            <person name="Steindorff A."/>
            <person name="Ohm R.A."/>
            <person name="Martin F."/>
            <person name="Silar P."/>
            <person name="Natvig D.O."/>
            <person name="Lalanne C."/>
            <person name="Gautier V."/>
            <person name="Ament-Velasquez S.L."/>
            <person name="Kruys A."/>
            <person name="Hutchinson M.I."/>
            <person name="Powell A.J."/>
            <person name="Barry K."/>
            <person name="Miller A.N."/>
            <person name="Grigoriev I.V."/>
            <person name="Debuchy R."/>
            <person name="Gladieux P."/>
            <person name="Hiltunen Thoren M."/>
            <person name="Johannesson H."/>
        </authorList>
    </citation>
    <scope>NUCLEOTIDE SEQUENCE</scope>
    <source>
        <strain evidence="2">PSN243</strain>
    </source>
</reference>
<dbReference type="AlphaFoldDB" id="A0AAV9GHY0"/>
<gene>
    <name evidence="2" type="ORF">QBC34DRAFT_119025</name>
</gene>
<dbReference type="Proteomes" id="UP001321760">
    <property type="component" value="Unassembled WGS sequence"/>
</dbReference>
<name>A0AAV9GHY0_9PEZI</name>
<feature type="region of interest" description="Disordered" evidence="1">
    <location>
        <begin position="153"/>
        <end position="227"/>
    </location>
</feature>
<sequence length="227" mass="23661">MVGDRNRQVTRLSSPDAVRSEDNMSLSVQVNMGGASRSRGTPARSRASSREPSPSIVPGPPSRVQTANNSQSSAAATQDQPSTEEILIGLITPTDTNVNANTLADALKDLKRRRDGDSDDEPCPKRDRLGDELEEMHAAALLDTNCTNADTPAASGVEGVSASPKPHSSDRAACSATSTAIPLRPRQGNEATAPAAAAASNQEYRISESEILGDEDSKGAKPANLGS</sequence>
<feature type="compositionally biased region" description="Low complexity" evidence="1">
    <location>
        <begin position="42"/>
        <end position="54"/>
    </location>
</feature>
<feature type="region of interest" description="Disordered" evidence="1">
    <location>
        <begin position="1"/>
        <end position="100"/>
    </location>
</feature>